<dbReference type="SUPFAM" id="SSF51735">
    <property type="entry name" value="NAD(P)-binding Rossmann-fold domains"/>
    <property type="match status" value="1"/>
</dbReference>
<reference evidence="4" key="1">
    <citation type="journal article" date="2014" name="Proc. Natl. Acad. Sci. U.S.A.">
        <title>Extensive sampling of basidiomycete genomes demonstrates inadequacy of the white-rot/brown-rot paradigm for wood decay fungi.</title>
        <authorList>
            <person name="Riley R."/>
            <person name="Salamov A.A."/>
            <person name="Brown D.W."/>
            <person name="Nagy L.G."/>
            <person name="Floudas D."/>
            <person name="Held B.W."/>
            <person name="Levasseur A."/>
            <person name="Lombard V."/>
            <person name="Morin E."/>
            <person name="Otillar R."/>
            <person name="Lindquist E.A."/>
            <person name="Sun H."/>
            <person name="LaButti K.M."/>
            <person name="Schmutz J."/>
            <person name="Jabbour D."/>
            <person name="Luo H."/>
            <person name="Baker S.E."/>
            <person name="Pisabarro A.G."/>
            <person name="Walton J.D."/>
            <person name="Blanchette R.A."/>
            <person name="Henrissat B."/>
            <person name="Martin F."/>
            <person name="Cullen D."/>
            <person name="Hibbett D.S."/>
            <person name="Grigoriev I.V."/>
        </authorList>
    </citation>
    <scope>NUCLEOTIDE SEQUENCE [LARGE SCALE GENOMIC DNA]</scope>
    <source>
        <strain evidence="4">FD-172 SS1</strain>
    </source>
</reference>
<dbReference type="OrthoDB" id="5336600at2759"/>
<evidence type="ECO:0000256" key="2">
    <source>
        <dbReference type="ARBA" id="ARBA00023002"/>
    </source>
</evidence>
<dbReference type="InterPro" id="IPR002347">
    <property type="entry name" value="SDR_fam"/>
</dbReference>
<sequence length="262" mass="28188">MSLSAFILGAGSRVGRSVALKLKAEGYKVAIGSRNPDFDAAKKDGFYAVKVDAAKPETIQGAYDQVRDAIGTPNVVVYNPAALTFPADRTDPLTVPLASFIGDQDVGAHSLFALAQSAVPGFAKVPASVTRAFIVTGNLLPFIDPMIPMVTLGVQKVAEAYLVKVFNKAYYEDKGYRSVSTNYHSHPYSTLLACTSILLTDAPVFMVTSFYFATQVSSTGGLPGGEMAGEPHAIAYWELIQREELGNWDHRFIKDGSAFEGY</sequence>
<protein>
    <recommendedName>
        <fullName evidence="5">NAD(P)-binding domain-containing protein</fullName>
    </recommendedName>
</protein>
<dbReference type="STRING" id="930990.A0A067MS91"/>
<accession>A0A067MS91</accession>
<evidence type="ECO:0000313" key="4">
    <source>
        <dbReference type="Proteomes" id="UP000027195"/>
    </source>
</evidence>
<dbReference type="InterPro" id="IPR036291">
    <property type="entry name" value="NAD(P)-bd_dom_sf"/>
</dbReference>
<evidence type="ECO:0008006" key="5">
    <source>
        <dbReference type="Google" id="ProtNLM"/>
    </source>
</evidence>
<organism evidence="3 4">
    <name type="scientific">Botryobasidium botryosum (strain FD-172 SS1)</name>
    <dbReference type="NCBI Taxonomy" id="930990"/>
    <lineage>
        <taxon>Eukaryota</taxon>
        <taxon>Fungi</taxon>
        <taxon>Dikarya</taxon>
        <taxon>Basidiomycota</taxon>
        <taxon>Agaricomycotina</taxon>
        <taxon>Agaricomycetes</taxon>
        <taxon>Cantharellales</taxon>
        <taxon>Botryobasidiaceae</taxon>
        <taxon>Botryobasidium</taxon>
    </lineage>
</organism>
<dbReference type="Proteomes" id="UP000027195">
    <property type="component" value="Unassembled WGS sequence"/>
</dbReference>
<dbReference type="InParanoid" id="A0A067MS91"/>
<dbReference type="EMBL" id="KL198023">
    <property type="protein sequence ID" value="KDQ17580.1"/>
    <property type="molecule type" value="Genomic_DNA"/>
</dbReference>
<dbReference type="PANTHER" id="PTHR43669:SF4">
    <property type="entry name" value="SHORT-CHAIN DEHYDROGENASE"/>
    <property type="match status" value="1"/>
</dbReference>
<gene>
    <name evidence="3" type="ORF">BOTBODRAFT_577983</name>
</gene>
<dbReference type="Gene3D" id="3.40.50.720">
    <property type="entry name" value="NAD(P)-binding Rossmann-like Domain"/>
    <property type="match status" value="1"/>
</dbReference>
<dbReference type="PANTHER" id="PTHR43669">
    <property type="entry name" value="5-KETO-D-GLUCONATE 5-REDUCTASE"/>
    <property type="match status" value="1"/>
</dbReference>
<dbReference type="AlphaFoldDB" id="A0A067MS91"/>
<dbReference type="Pfam" id="PF13561">
    <property type="entry name" value="adh_short_C2"/>
    <property type="match status" value="1"/>
</dbReference>
<keyword evidence="4" id="KW-1185">Reference proteome</keyword>
<dbReference type="GO" id="GO:0016491">
    <property type="term" value="F:oxidoreductase activity"/>
    <property type="evidence" value="ECO:0007669"/>
    <property type="project" value="UniProtKB-KW"/>
</dbReference>
<comment type="similarity">
    <text evidence="1">Belongs to the short-chain dehydrogenases/reductases (SDR) family.</text>
</comment>
<proteinExistence type="inferred from homology"/>
<name>A0A067MS91_BOTB1</name>
<keyword evidence="2" id="KW-0560">Oxidoreductase</keyword>
<evidence type="ECO:0000256" key="1">
    <source>
        <dbReference type="ARBA" id="ARBA00006484"/>
    </source>
</evidence>
<dbReference type="HOGENOM" id="CLU_103010_0_0_1"/>
<evidence type="ECO:0000313" key="3">
    <source>
        <dbReference type="EMBL" id="KDQ17580.1"/>
    </source>
</evidence>